<dbReference type="EMBL" id="QRBE01000002">
    <property type="protein sequence ID" value="RDS83879.1"/>
    <property type="molecule type" value="Genomic_DNA"/>
</dbReference>
<name>A0A370X620_9GAMM</name>
<feature type="domain" description="IraD/Gp25-like" evidence="1">
    <location>
        <begin position="34"/>
        <end position="103"/>
    </location>
</feature>
<dbReference type="Gene3D" id="3.10.450.40">
    <property type="match status" value="1"/>
</dbReference>
<evidence type="ECO:0000313" key="3">
    <source>
        <dbReference type="Proteomes" id="UP000254258"/>
    </source>
</evidence>
<protein>
    <submittedName>
        <fullName evidence="2">Type VI secretion system baseplate subunit TssE</fullName>
    </submittedName>
</protein>
<evidence type="ECO:0000313" key="2">
    <source>
        <dbReference type="EMBL" id="RDS83879.1"/>
    </source>
</evidence>
<dbReference type="AlphaFoldDB" id="A0A370X620"/>
<keyword evidence="3" id="KW-1185">Reference proteome</keyword>
<accession>A0A370X620</accession>
<comment type="caution">
    <text evidence="2">The sequence shown here is derived from an EMBL/GenBank/DDBJ whole genome shotgun (WGS) entry which is preliminary data.</text>
</comment>
<reference evidence="2 3" key="1">
    <citation type="submission" date="2018-07" db="EMBL/GenBank/DDBJ databases">
        <title>Dyella monticola sp. nov. and Dyella psychrodurans sp. nov. isolated from monsoon evergreen broad-leaved forest soil of Dinghu Mountain, China.</title>
        <authorList>
            <person name="Gao Z."/>
            <person name="Qiu L."/>
        </authorList>
    </citation>
    <scope>NUCLEOTIDE SEQUENCE [LARGE SCALE GENOMIC DNA]</scope>
    <source>
        <strain evidence="2 3">4G-K06</strain>
    </source>
</reference>
<dbReference type="Pfam" id="PF04965">
    <property type="entry name" value="GPW_gp25"/>
    <property type="match status" value="1"/>
</dbReference>
<organism evidence="2 3">
    <name type="scientific">Dyella monticola</name>
    <dbReference type="NCBI Taxonomy" id="1927958"/>
    <lineage>
        <taxon>Bacteria</taxon>
        <taxon>Pseudomonadati</taxon>
        <taxon>Pseudomonadota</taxon>
        <taxon>Gammaproteobacteria</taxon>
        <taxon>Lysobacterales</taxon>
        <taxon>Rhodanobacteraceae</taxon>
        <taxon>Dyella</taxon>
    </lineage>
</organism>
<dbReference type="InterPro" id="IPR007048">
    <property type="entry name" value="IraD/Gp25-like"/>
</dbReference>
<dbReference type="InterPro" id="IPR017737">
    <property type="entry name" value="TssE1-like"/>
</dbReference>
<sequence length="144" mass="16217">MNRSGPGLFEKITGHFANGTAVDDFDPATQTFLSVQDNIQRILNSRRNGLLHIPDYGLDDLTEVYRDLPASTLRLKRVMEQTLLKYEPRLKAIDIEIADAQPGVLLNVMLTCHLQQTGLVRFGTHFLPDGKTRLTLLKSELERG</sequence>
<dbReference type="Proteomes" id="UP000254258">
    <property type="component" value="Unassembled WGS sequence"/>
</dbReference>
<evidence type="ECO:0000259" key="1">
    <source>
        <dbReference type="Pfam" id="PF04965"/>
    </source>
</evidence>
<proteinExistence type="predicted"/>
<dbReference type="NCBIfam" id="TIGR03357">
    <property type="entry name" value="VI_zyme"/>
    <property type="match status" value="1"/>
</dbReference>
<dbReference type="SUPFAM" id="SSF160719">
    <property type="entry name" value="gpW/gp25-like"/>
    <property type="match status" value="1"/>
</dbReference>
<dbReference type="OrthoDB" id="1524306at2"/>
<gene>
    <name evidence="2" type="primary">tssE</name>
    <name evidence="2" type="ORF">DWU98_06130</name>
</gene>
<dbReference type="RefSeq" id="WP_115494586.1">
    <property type="nucleotide sequence ID" value="NZ_QRBE01000002.1"/>
</dbReference>